<reference evidence="2 5" key="2">
    <citation type="submission" date="2020-02" db="EMBL/GenBank/DDBJ databases">
        <title>WGS of Micromonospora spp. isolated from hot spring.</title>
        <authorList>
            <person name="Thawai C."/>
        </authorList>
    </citation>
    <scope>NUCLEOTIDE SEQUENCE [LARGE SCALE GENOMIC DNA]</scope>
    <source>
        <strain evidence="2 5">TMS7</strain>
    </source>
</reference>
<dbReference type="Proteomes" id="UP000477779">
    <property type="component" value="Unassembled WGS sequence"/>
</dbReference>
<evidence type="ECO:0000313" key="2">
    <source>
        <dbReference type="EMBL" id="NES31746.1"/>
    </source>
</evidence>
<evidence type="ECO:0000313" key="3">
    <source>
        <dbReference type="EMBL" id="QGL46075.1"/>
    </source>
</evidence>
<sequence>MLAEEAPKVTDWMQAWGSLAGLLMSTVAVLFTGLLFRHEVRVRREERRDAEAAQARLVLAVRTGPEPAGSRATVPPSRVGYRVLNFSGAPVLDVLIRYVWAGGSVGPTHHLPVLVGEEQGELRVPADLDPHVTEALADFSAIEIIFTDASGQKWQRVDRSAPVRLVERQYRNPGALSVVAVAAGIMLAALLAGVGLSRVVH</sequence>
<feature type="transmembrane region" description="Helical" evidence="1">
    <location>
        <begin position="174"/>
        <end position="196"/>
    </location>
</feature>
<protein>
    <submittedName>
        <fullName evidence="2">Uncharacterized protein</fullName>
    </submittedName>
</protein>
<dbReference type="Proteomes" id="UP000402241">
    <property type="component" value="Chromosome"/>
</dbReference>
<proteinExistence type="predicted"/>
<evidence type="ECO:0000313" key="5">
    <source>
        <dbReference type="Proteomes" id="UP000477779"/>
    </source>
</evidence>
<gene>
    <name evidence="2" type="ORF">G3561_29845</name>
    <name evidence="3" type="ORF">GCE86_02825</name>
</gene>
<dbReference type="EMBL" id="CP045309">
    <property type="protein sequence ID" value="QGL46075.1"/>
    <property type="molecule type" value="Genomic_DNA"/>
</dbReference>
<evidence type="ECO:0000313" key="4">
    <source>
        <dbReference type="Proteomes" id="UP000402241"/>
    </source>
</evidence>
<name>A0AAJ2ZLC1_9ACTN</name>
<dbReference type="AlphaFoldDB" id="A0AAJ2ZLC1"/>
<keyword evidence="1" id="KW-0472">Membrane</keyword>
<keyword evidence="4" id="KW-1185">Reference proteome</keyword>
<evidence type="ECO:0000256" key="1">
    <source>
        <dbReference type="SAM" id="Phobius"/>
    </source>
</evidence>
<dbReference type="EMBL" id="JAAHBZ010000020">
    <property type="protein sequence ID" value="NES31746.1"/>
    <property type="molecule type" value="Genomic_DNA"/>
</dbReference>
<organism evidence="2 5">
    <name type="scientific">Micromonospora terminaliae</name>
    <dbReference type="NCBI Taxonomy" id="1914461"/>
    <lineage>
        <taxon>Bacteria</taxon>
        <taxon>Bacillati</taxon>
        <taxon>Actinomycetota</taxon>
        <taxon>Actinomycetes</taxon>
        <taxon>Micromonosporales</taxon>
        <taxon>Micromonosporaceae</taxon>
        <taxon>Micromonospora</taxon>
    </lineage>
</organism>
<feature type="transmembrane region" description="Helical" evidence="1">
    <location>
        <begin position="15"/>
        <end position="36"/>
    </location>
</feature>
<accession>A0AAJ2ZLC1</accession>
<keyword evidence="1" id="KW-1133">Transmembrane helix</keyword>
<keyword evidence="1" id="KW-0812">Transmembrane</keyword>
<dbReference type="RefSeq" id="WP_154225449.1">
    <property type="nucleotide sequence ID" value="NZ_CP045309.1"/>
</dbReference>
<reference evidence="3 4" key="1">
    <citation type="submission" date="2019-10" db="EMBL/GenBank/DDBJ databases">
        <title>Genome Sequence of Micromonospora terminaliae DSM 101760.</title>
        <authorList>
            <person name="Guo L."/>
        </authorList>
    </citation>
    <scope>NUCLEOTIDE SEQUENCE [LARGE SCALE GENOMIC DNA]</scope>
    <source>
        <strain evidence="3 4">DSM 101760</strain>
    </source>
</reference>